<keyword evidence="2" id="KW-1185">Reference proteome</keyword>
<proteinExistence type="predicted"/>
<dbReference type="EMBL" id="JASBWS010000017">
    <property type="protein sequence ID" value="KAJ9111881.1"/>
    <property type="molecule type" value="Genomic_DNA"/>
</dbReference>
<organism evidence="1 2">
    <name type="scientific">Naganishia adeliensis</name>
    <dbReference type="NCBI Taxonomy" id="92952"/>
    <lineage>
        <taxon>Eukaryota</taxon>
        <taxon>Fungi</taxon>
        <taxon>Dikarya</taxon>
        <taxon>Basidiomycota</taxon>
        <taxon>Agaricomycotina</taxon>
        <taxon>Tremellomycetes</taxon>
        <taxon>Filobasidiales</taxon>
        <taxon>Filobasidiaceae</taxon>
        <taxon>Naganishia</taxon>
    </lineage>
</organism>
<comment type="caution">
    <text evidence="1">The sequence shown here is derived from an EMBL/GenBank/DDBJ whole genome shotgun (WGS) entry which is preliminary data.</text>
</comment>
<gene>
    <name evidence="1" type="ORF">QFC20_002469</name>
</gene>
<sequence length="462" mass="52002">MQQILSDHQNMHPASYPTAYRDLSYKIEPPSTSAMVLPFPAMDYFVYLAWDVINGKTNSALQSALQLTIHPPTPPPQAPTLQPDSAFREYIQRLITTTAVSQSVVVVALFYLYKARAHLQRLLLVGDIVDQPMTYGMCAASLMLGNKFLDDNTYTSRTWATLSGYTLWDINDCERKLLQALDFQLNITLQEYNDWWRFLSMYTPSEIGTFGKASLINVSTSRPLTAESWAPIMPVNRRIARIETSSRPASRKRSRTDDEIDMPNKRSTISIQSQQTHVPTSQAVVYQPMPGLPTGQQVSVATMQEHLPLQTYPFAFGNGGIMQNLPLGYYKLVASPVDPRANDHYRKAQLVDPSQQPMYMPQPQFPSAQYAPIIYSDSARRLSAPALEHPAPLPVMNRSIYSNAFEDYLALGGSQSSCSRKMPCIGLSNLEHQAFAQQQFSMYPETTVNLGQFDNVYPHHVE</sequence>
<name>A0ACC2WM40_9TREE</name>
<accession>A0ACC2WM40</accession>
<dbReference type="Proteomes" id="UP001230649">
    <property type="component" value="Unassembled WGS sequence"/>
</dbReference>
<evidence type="ECO:0000313" key="1">
    <source>
        <dbReference type="EMBL" id="KAJ9111881.1"/>
    </source>
</evidence>
<evidence type="ECO:0000313" key="2">
    <source>
        <dbReference type="Proteomes" id="UP001230649"/>
    </source>
</evidence>
<reference evidence="1" key="1">
    <citation type="submission" date="2023-04" db="EMBL/GenBank/DDBJ databases">
        <title>Draft Genome sequencing of Naganishia species isolated from polar environments using Oxford Nanopore Technology.</title>
        <authorList>
            <person name="Leo P."/>
            <person name="Venkateswaran K."/>
        </authorList>
    </citation>
    <scope>NUCLEOTIDE SEQUENCE</scope>
    <source>
        <strain evidence="1">MNA-CCFEE 5262</strain>
    </source>
</reference>
<protein>
    <submittedName>
        <fullName evidence="1">Uncharacterized protein</fullName>
    </submittedName>
</protein>